<name>A0A850RL86_9GAMM</name>
<feature type="transmembrane region" description="Helical" evidence="1">
    <location>
        <begin position="6"/>
        <end position="24"/>
    </location>
</feature>
<dbReference type="RefSeq" id="WP_176976484.1">
    <property type="nucleotide sequence ID" value="NZ_JABZEO010000006.1"/>
</dbReference>
<proteinExistence type="predicted"/>
<evidence type="ECO:0000256" key="1">
    <source>
        <dbReference type="SAM" id="Phobius"/>
    </source>
</evidence>
<organism evidence="2 3">
    <name type="scientific">Allochromatium humboldtianum</name>
    <dbReference type="NCBI Taxonomy" id="504901"/>
    <lineage>
        <taxon>Bacteria</taxon>
        <taxon>Pseudomonadati</taxon>
        <taxon>Pseudomonadota</taxon>
        <taxon>Gammaproteobacteria</taxon>
        <taxon>Chromatiales</taxon>
        <taxon>Chromatiaceae</taxon>
        <taxon>Allochromatium</taxon>
    </lineage>
</organism>
<gene>
    <name evidence="2" type="ORF">HW932_10715</name>
</gene>
<accession>A0A850RL86</accession>
<comment type="caution">
    <text evidence="2">The sequence shown here is derived from an EMBL/GenBank/DDBJ whole genome shotgun (WGS) entry which is preliminary data.</text>
</comment>
<evidence type="ECO:0000313" key="3">
    <source>
        <dbReference type="Proteomes" id="UP000592294"/>
    </source>
</evidence>
<feature type="transmembrane region" description="Helical" evidence="1">
    <location>
        <begin position="415"/>
        <end position="436"/>
    </location>
</feature>
<dbReference type="AlphaFoldDB" id="A0A850RL86"/>
<feature type="transmembrane region" description="Helical" evidence="1">
    <location>
        <begin position="389"/>
        <end position="408"/>
    </location>
</feature>
<reference evidence="2 3" key="1">
    <citation type="submission" date="2020-06" db="EMBL/GenBank/DDBJ databases">
        <title>Whole-genome sequence of Allochromatium humboldtianum DSM 21881, type strain.</title>
        <authorList>
            <person name="Kyndt J.A."/>
            <person name="Meyer T.E."/>
        </authorList>
    </citation>
    <scope>NUCLEOTIDE SEQUENCE [LARGE SCALE GENOMIC DNA]</scope>
    <source>
        <strain evidence="2 3">DSM 21881</strain>
    </source>
</reference>
<feature type="transmembrane region" description="Helical" evidence="1">
    <location>
        <begin position="65"/>
        <end position="82"/>
    </location>
</feature>
<dbReference type="EMBL" id="JABZEO010000006">
    <property type="protein sequence ID" value="NVZ09733.1"/>
    <property type="molecule type" value="Genomic_DNA"/>
</dbReference>
<feature type="transmembrane region" description="Helical" evidence="1">
    <location>
        <begin position="260"/>
        <end position="277"/>
    </location>
</feature>
<feature type="transmembrane region" description="Helical" evidence="1">
    <location>
        <begin position="448"/>
        <end position="468"/>
    </location>
</feature>
<evidence type="ECO:0000313" key="2">
    <source>
        <dbReference type="EMBL" id="NVZ09733.1"/>
    </source>
</evidence>
<sequence>MTPIAWFAVALSLLLPWLAGALLLRRLWPDGTPGIWPLALGYGYWLALLVGALLLYPLSVLGLRVAFWLLMLGFALALGWAVRDRRPSGRETLQSLRSVWPRDAHELGSRLLLVLLLGWLGLRFAVLALEVWWQPLYPWDAWTTWAVRARVWSELGRLAPFVAPEVWAGDGTGAVYTIEAWHYPALVSRLSLWPTLAAGDWNETAANLPWLGAAIALALGFYGQARLWGASALTSLTALWGLISLPLLDTHVALAGYADLWLAGALGLSLMAFLQWTRTGDKRQAALCLALAATWPLLKLEGAVWLALLVPAWMLVEARRRRIGLSLIAAVFLGFGLAWLIGLRFEAPLIGLIEIGTEAIQLPFIGRFELGYHDSWGVFAQTLLGLENWHLLGYLLVVGLVVALWRVARGERAPWLLSGLALVLGSLMLLWGLFFLTDAHRWAEQGTSLGRLLLHFMPFYVFFLLTLWGRTSTTSA</sequence>
<feature type="transmembrane region" description="Helical" evidence="1">
    <location>
        <begin position="323"/>
        <end position="342"/>
    </location>
</feature>
<feature type="transmembrane region" description="Helical" evidence="1">
    <location>
        <begin position="297"/>
        <end position="316"/>
    </location>
</feature>
<feature type="transmembrane region" description="Helical" evidence="1">
    <location>
        <begin position="111"/>
        <end position="133"/>
    </location>
</feature>
<keyword evidence="1" id="KW-1133">Transmembrane helix</keyword>
<dbReference type="Proteomes" id="UP000592294">
    <property type="component" value="Unassembled WGS sequence"/>
</dbReference>
<protein>
    <recommendedName>
        <fullName evidence="4">Glycosyltransferase RgtA/B/C/D-like domain-containing protein</fullName>
    </recommendedName>
</protein>
<feature type="transmembrane region" description="Helical" evidence="1">
    <location>
        <begin position="36"/>
        <end position="59"/>
    </location>
</feature>
<keyword evidence="3" id="KW-1185">Reference proteome</keyword>
<keyword evidence="1" id="KW-0472">Membrane</keyword>
<feature type="transmembrane region" description="Helical" evidence="1">
    <location>
        <begin position="227"/>
        <end position="248"/>
    </location>
</feature>
<keyword evidence="1" id="KW-0812">Transmembrane</keyword>
<evidence type="ECO:0008006" key="4">
    <source>
        <dbReference type="Google" id="ProtNLM"/>
    </source>
</evidence>